<organism evidence="1 2">
    <name type="scientific">Irpex rosettiformis</name>
    <dbReference type="NCBI Taxonomy" id="378272"/>
    <lineage>
        <taxon>Eukaryota</taxon>
        <taxon>Fungi</taxon>
        <taxon>Dikarya</taxon>
        <taxon>Basidiomycota</taxon>
        <taxon>Agaricomycotina</taxon>
        <taxon>Agaricomycetes</taxon>
        <taxon>Polyporales</taxon>
        <taxon>Irpicaceae</taxon>
        <taxon>Irpex</taxon>
    </lineage>
</organism>
<gene>
    <name evidence="1" type="ORF">BDY19DRAFT_882904</name>
</gene>
<keyword evidence="2" id="KW-1185">Reference proteome</keyword>
<reference evidence="1" key="1">
    <citation type="journal article" date="2021" name="Environ. Microbiol.">
        <title>Gene family expansions and transcriptome signatures uncover fungal adaptations to wood decay.</title>
        <authorList>
            <person name="Hage H."/>
            <person name="Miyauchi S."/>
            <person name="Viragh M."/>
            <person name="Drula E."/>
            <person name="Min B."/>
            <person name="Chaduli D."/>
            <person name="Navarro D."/>
            <person name="Favel A."/>
            <person name="Norest M."/>
            <person name="Lesage-Meessen L."/>
            <person name="Balint B."/>
            <person name="Merenyi Z."/>
            <person name="de Eugenio L."/>
            <person name="Morin E."/>
            <person name="Martinez A.T."/>
            <person name="Baldrian P."/>
            <person name="Stursova M."/>
            <person name="Martinez M.J."/>
            <person name="Novotny C."/>
            <person name="Magnuson J.K."/>
            <person name="Spatafora J.W."/>
            <person name="Maurice S."/>
            <person name="Pangilinan J."/>
            <person name="Andreopoulos W."/>
            <person name="LaButti K."/>
            <person name="Hundley H."/>
            <person name="Na H."/>
            <person name="Kuo A."/>
            <person name="Barry K."/>
            <person name="Lipzen A."/>
            <person name="Henrissat B."/>
            <person name="Riley R."/>
            <person name="Ahrendt S."/>
            <person name="Nagy L.G."/>
            <person name="Grigoriev I.V."/>
            <person name="Martin F."/>
            <person name="Rosso M.N."/>
        </authorList>
    </citation>
    <scope>NUCLEOTIDE SEQUENCE</scope>
    <source>
        <strain evidence="1">CBS 384.51</strain>
    </source>
</reference>
<dbReference type="EMBL" id="MU274902">
    <property type="protein sequence ID" value="KAI0093315.1"/>
    <property type="molecule type" value="Genomic_DNA"/>
</dbReference>
<protein>
    <submittedName>
        <fullName evidence="1">Mitochondrial carrier</fullName>
    </submittedName>
</protein>
<accession>A0ACB8UGA7</accession>
<sequence>MSSAVSVTPIEQKVAALDPKEAERQLPADKAYTLKFACASLSSMAASGVTNPFDIIKVRQQLRTQIPGERANAFWAIGAQMVRNEGLSSLAHGFTASMMREFVYSGFRLGTYELFKDTLHTVSNGSLTREGVSLKVLAAVCSASIGSLLANPTDVIKVRMQAEYPQGRPYRNTPHAFVSVFHEGAHSATTLKRSPLVGGIRALWRGGEATTFRGVVLTISQIASYDHIKQVFKSKRWMEEGVPLHITASFLAGLCCSLTSSPIDVVKVRLMTDKHRQFSGMVHCARQVLTHEGPMAFYKGFGMCWARLGTHTMVSLLIFEELRKLFGVEPL</sequence>
<proteinExistence type="predicted"/>
<name>A0ACB8UGA7_9APHY</name>
<evidence type="ECO:0000313" key="1">
    <source>
        <dbReference type="EMBL" id="KAI0093315.1"/>
    </source>
</evidence>
<evidence type="ECO:0000313" key="2">
    <source>
        <dbReference type="Proteomes" id="UP001055072"/>
    </source>
</evidence>
<dbReference type="Proteomes" id="UP001055072">
    <property type="component" value="Unassembled WGS sequence"/>
</dbReference>
<comment type="caution">
    <text evidence="1">The sequence shown here is derived from an EMBL/GenBank/DDBJ whole genome shotgun (WGS) entry which is preliminary data.</text>
</comment>